<sequence>MMYKVLIVDDEPLAREYVRKIVDWDKLSLDVCAEATDGEDALMKIKACQPDIILLDMIMPLMDGLALAEFIKEHHIKTYIIIITGSDEIEYVRKSMKLDVRDYLLKPFDVEELEHALVQAKKQIQKDDMSTMRHKKSMIYNLLFNPVDENIAIAKEYFDLDKKMYFQISVMYCSKEQSRQRLIKRLRSHFSMDNSILFIKNGISQIICFYELGDKKNKTELMNRFQCFLDKYGTPLEQPLVGIGHVCDTILEIGNSYKQALEMVNNGIIFGEKGVKLYKTNPSDIAKYFYSITDLEQLLVALRSGDQQKVIMQLENIFEHLEKEKVDYEHLITISNGLMSICYSTITENTSGRYADGDSMHYNFRHKKISEIKEHVIQFYVESIKQNKTVKRTKAQKVAEDSVDFIKDNYADPALSIRMIGEALHLDISYVRRVFKKVMGKTMNNYIIELRMQKSKELLMKNVYKHSEIASMVGYIDAAYFSKSFKKYVGITPKEFEISSQYRSE</sequence>
<keyword evidence="8" id="KW-0804">Transcription</keyword>
<keyword evidence="5" id="KW-0902">Two-component regulatory system</keyword>
<dbReference type="InterPro" id="IPR020449">
    <property type="entry name" value="Tscrpt_reg_AraC-type_HTH"/>
</dbReference>
<dbReference type="GO" id="GO:0000160">
    <property type="term" value="P:phosphorelay signal transduction system"/>
    <property type="evidence" value="ECO:0007669"/>
    <property type="project" value="UniProtKB-KW"/>
</dbReference>
<feature type="domain" description="HTH araC/xylS-type" evidence="11">
    <location>
        <begin position="400"/>
        <end position="499"/>
    </location>
</feature>
<dbReference type="RefSeq" id="WP_212695304.1">
    <property type="nucleotide sequence ID" value="NZ_CP058649.1"/>
</dbReference>
<reference evidence="13" key="1">
    <citation type="submission" date="2020-07" db="EMBL/GenBank/DDBJ databases">
        <title>Vallitalea pronyensis genome.</title>
        <authorList>
            <person name="Postec A."/>
        </authorList>
    </citation>
    <scope>NUCLEOTIDE SEQUENCE</scope>
    <source>
        <strain evidence="13">FatNI3</strain>
    </source>
</reference>
<dbReference type="GO" id="GO:0043565">
    <property type="term" value="F:sequence-specific DNA binding"/>
    <property type="evidence" value="ECO:0007669"/>
    <property type="project" value="InterPro"/>
</dbReference>
<dbReference type="InterPro" id="IPR001789">
    <property type="entry name" value="Sig_transdc_resp-reg_receiver"/>
</dbReference>
<comment type="subcellular location">
    <subcellularLocation>
        <location evidence="1">Cytoplasm</location>
    </subcellularLocation>
</comment>
<evidence type="ECO:0000256" key="2">
    <source>
        <dbReference type="ARBA" id="ARBA00018672"/>
    </source>
</evidence>
<dbReference type="Proteomes" id="UP000683246">
    <property type="component" value="Chromosome"/>
</dbReference>
<evidence type="ECO:0000259" key="11">
    <source>
        <dbReference type="PROSITE" id="PS01124"/>
    </source>
</evidence>
<dbReference type="EMBL" id="CP058649">
    <property type="protein sequence ID" value="QUI24613.1"/>
    <property type="molecule type" value="Genomic_DNA"/>
</dbReference>
<dbReference type="SMART" id="SM00448">
    <property type="entry name" value="REC"/>
    <property type="match status" value="1"/>
</dbReference>
<dbReference type="AlphaFoldDB" id="A0A8J8SIK7"/>
<keyword evidence="14" id="KW-1185">Reference proteome</keyword>
<evidence type="ECO:0000256" key="1">
    <source>
        <dbReference type="ARBA" id="ARBA00004496"/>
    </source>
</evidence>
<evidence type="ECO:0000256" key="10">
    <source>
        <dbReference type="PROSITE-ProRule" id="PRU00169"/>
    </source>
</evidence>
<name>A0A8J8SIK7_9FIRM</name>
<keyword evidence="3" id="KW-0963">Cytoplasm</keyword>
<dbReference type="SMART" id="SM00342">
    <property type="entry name" value="HTH_ARAC"/>
    <property type="match status" value="1"/>
</dbReference>
<dbReference type="GO" id="GO:0005737">
    <property type="term" value="C:cytoplasm"/>
    <property type="evidence" value="ECO:0007669"/>
    <property type="project" value="UniProtKB-SubCell"/>
</dbReference>
<dbReference type="KEGG" id="vpy:HZI73_20905"/>
<dbReference type="PANTHER" id="PTHR42713:SF3">
    <property type="entry name" value="TRANSCRIPTIONAL REGULATORY PROTEIN HPTR"/>
    <property type="match status" value="1"/>
</dbReference>
<dbReference type="Pfam" id="PF12833">
    <property type="entry name" value="HTH_18"/>
    <property type="match status" value="1"/>
</dbReference>
<dbReference type="PANTHER" id="PTHR42713">
    <property type="entry name" value="HISTIDINE KINASE-RELATED"/>
    <property type="match status" value="1"/>
</dbReference>
<evidence type="ECO:0000313" key="14">
    <source>
        <dbReference type="Proteomes" id="UP000683246"/>
    </source>
</evidence>
<evidence type="ECO:0000256" key="5">
    <source>
        <dbReference type="ARBA" id="ARBA00023012"/>
    </source>
</evidence>
<dbReference type="PRINTS" id="PR00032">
    <property type="entry name" value="HTHARAC"/>
</dbReference>
<evidence type="ECO:0000256" key="4">
    <source>
        <dbReference type="ARBA" id="ARBA00022553"/>
    </source>
</evidence>
<dbReference type="InterPro" id="IPR018060">
    <property type="entry name" value="HTH_AraC"/>
</dbReference>
<dbReference type="PROSITE" id="PS50110">
    <property type="entry name" value="RESPONSE_REGULATORY"/>
    <property type="match status" value="1"/>
</dbReference>
<dbReference type="PROSITE" id="PS01124">
    <property type="entry name" value="HTH_ARAC_FAMILY_2"/>
    <property type="match status" value="1"/>
</dbReference>
<feature type="domain" description="Response regulatory" evidence="12">
    <location>
        <begin position="4"/>
        <end position="121"/>
    </location>
</feature>
<keyword evidence="6" id="KW-0805">Transcription regulation</keyword>
<dbReference type="InterPro" id="IPR011006">
    <property type="entry name" value="CheY-like_superfamily"/>
</dbReference>
<dbReference type="SUPFAM" id="SSF52172">
    <property type="entry name" value="CheY-like"/>
    <property type="match status" value="1"/>
</dbReference>
<dbReference type="Gene3D" id="3.40.50.2300">
    <property type="match status" value="1"/>
</dbReference>
<keyword evidence="4 10" id="KW-0597">Phosphoprotein</keyword>
<dbReference type="CDD" id="cd17536">
    <property type="entry name" value="REC_YesN-like"/>
    <property type="match status" value="1"/>
</dbReference>
<protein>
    <recommendedName>
        <fullName evidence="2">Stage 0 sporulation protein A homolog</fullName>
    </recommendedName>
</protein>
<gene>
    <name evidence="13" type="ORF">HZI73_20905</name>
</gene>
<dbReference type="Pfam" id="PF00072">
    <property type="entry name" value="Response_reg"/>
    <property type="match status" value="1"/>
</dbReference>
<keyword evidence="7" id="KW-0238">DNA-binding</keyword>
<accession>A0A8J8SIK7</accession>
<dbReference type="InterPro" id="IPR009057">
    <property type="entry name" value="Homeodomain-like_sf"/>
</dbReference>
<dbReference type="GO" id="GO:0003700">
    <property type="term" value="F:DNA-binding transcription factor activity"/>
    <property type="evidence" value="ECO:0007669"/>
    <property type="project" value="InterPro"/>
</dbReference>
<evidence type="ECO:0000256" key="3">
    <source>
        <dbReference type="ARBA" id="ARBA00022490"/>
    </source>
</evidence>
<dbReference type="InterPro" id="IPR051552">
    <property type="entry name" value="HptR"/>
</dbReference>
<evidence type="ECO:0000256" key="7">
    <source>
        <dbReference type="ARBA" id="ARBA00023125"/>
    </source>
</evidence>
<dbReference type="Gene3D" id="1.10.10.60">
    <property type="entry name" value="Homeodomain-like"/>
    <property type="match status" value="2"/>
</dbReference>
<comment type="function">
    <text evidence="9">May play the central regulatory role in sporulation. It may be an element of the effector pathway responsible for the activation of sporulation genes in response to nutritional stress. Spo0A may act in concert with spo0H (a sigma factor) to control the expression of some genes that are critical to the sporulation process.</text>
</comment>
<evidence type="ECO:0000313" key="13">
    <source>
        <dbReference type="EMBL" id="QUI24613.1"/>
    </source>
</evidence>
<evidence type="ECO:0000259" key="12">
    <source>
        <dbReference type="PROSITE" id="PS50110"/>
    </source>
</evidence>
<organism evidence="13 14">
    <name type="scientific">Vallitalea pronyensis</name>
    <dbReference type="NCBI Taxonomy" id="1348613"/>
    <lineage>
        <taxon>Bacteria</taxon>
        <taxon>Bacillati</taxon>
        <taxon>Bacillota</taxon>
        <taxon>Clostridia</taxon>
        <taxon>Lachnospirales</taxon>
        <taxon>Vallitaleaceae</taxon>
        <taxon>Vallitalea</taxon>
    </lineage>
</organism>
<evidence type="ECO:0000256" key="6">
    <source>
        <dbReference type="ARBA" id="ARBA00023015"/>
    </source>
</evidence>
<evidence type="ECO:0000256" key="9">
    <source>
        <dbReference type="ARBA" id="ARBA00024867"/>
    </source>
</evidence>
<dbReference type="SUPFAM" id="SSF46689">
    <property type="entry name" value="Homeodomain-like"/>
    <property type="match status" value="1"/>
</dbReference>
<evidence type="ECO:0000256" key="8">
    <source>
        <dbReference type="ARBA" id="ARBA00023163"/>
    </source>
</evidence>
<feature type="modified residue" description="4-aspartylphosphate" evidence="10">
    <location>
        <position position="56"/>
    </location>
</feature>
<proteinExistence type="predicted"/>